<sequence>MRHRSPILSLAAVPVLALPVVALSVLALLGLALLGLARAAPTAGALPVIPAVQGHYLMGCGGCHGIQGRSGREVVPDLAGQVGYFLCTPEGRDYLVRLPNVAFANLSSEDLARMMNFVVFTFGGASVPANSRPYSTAEIAALRARPLRMADLHGYRDQVVRAVVQACPAAAGLHGYDVAQAARVGP</sequence>
<organism evidence="1 2">
    <name type="scientific">Gluconacetobacter dulcium</name>
    <dbReference type="NCBI Taxonomy" id="2729096"/>
    <lineage>
        <taxon>Bacteria</taxon>
        <taxon>Pseudomonadati</taxon>
        <taxon>Pseudomonadota</taxon>
        <taxon>Alphaproteobacteria</taxon>
        <taxon>Acetobacterales</taxon>
        <taxon>Acetobacteraceae</taxon>
        <taxon>Gluconacetobacter</taxon>
    </lineage>
</organism>
<proteinExistence type="predicted"/>
<evidence type="ECO:0000313" key="1">
    <source>
        <dbReference type="EMBL" id="MBB2198469.1"/>
    </source>
</evidence>
<dbReference type="Proteomes" id="UP000530320">
    <property type="component" value="Unassembled WGS sequence"/>
</dbReference>
<dbReference type="GO" id="GO:0009055">
    <property type="term" value="F:electron transfer activity"/>
    <property type="evidence" value="ECO:0007669"/>
    <property type="project" value="InterPro"/>
</dbReference>
<evidence type="ECO:0000313" key="2">
    <source>
        <dbReference type="Proteomes" id="UP000530320"/>
    </source>
</evidence>
<dbReference type="EMBL" id="JABEQP010000009">
    <property type="protein sequence ID" value="MBB2198469.1"/>
    <property type="molecule type" value="Genomic_DNA"/>
</dbReference>
<dbReference type="RefSeq" id="WP_183009632.1">
    <property type="nucleotide sequence ID" value="NZ_JABEQP010000009.1"/>
</dbReference>
<dbReference type="InterPro" id="IPR036909">
    <property type="entry name" value="Cyt_c-like_dom_sf"/>
</dbReference>
<protein>
    <recommendedName>
        <fullName evidence="3">Cytochrome C</fullName>
    </recommendedName>
</protein>
<dbReference type="GO" id="GO:0020037">
    <property type="term" value="F:heme binding"/>
    <property type="evidence" value="ECO:0007669"/>
    <property type="project" value="InterPro"/>
</dbReference>
<comment type="caution">
    <text evidence="1">The sequence shown here is derived from an EMBL/GenBank/DDBJ whole genome shotgun (WGS) entry which is preliminary data.</text>
</comment>
<evidence type="ECO:0008006" key="3">
    <source>
        <dbReference type="Google" id="ProtNLM"/>
    </source>
</evidence>
<name>A0A7W4K173_9PROT</name>
<reference evidence="1 2" key="1">
    <citation type="submission" date="2020-04" db="EMBL/GenBank/DDBJ databases">
        <title>Description of novel Gluconacetobacter.</title>
        <authorList>
            <person name="Sombolestani A."/>
        </authorList>
    </citation>
    <scope>NUCLEOTIDE SEQUENCE [LARGE SCALE GENOMIC DNA]</scope>
    <source>
        <strain evidence="1 2">LMG 22058</strain>
    </source>
</reference>
<gene>
    <name evidence="1" type="ORF">HLH44_13570</name>
</gene>
<accession>A0A7W4K173</accession>
<dbReference type="SUPFAM" id="SSF46626">
    <property type="entry name" value="Cytochrome c"/>
    <property type="match status" value="1"/>
</dbReference>
<dbReference type="AlphaFoldDB" id="A0A7W4K173"/>